<accession>A0ABY2SC05</accession>
<name>A0ABY2SC05_9PSEU</name>
<keyword evidence="3" id="KW-1185">Reference proteome</keyword>
<proteinExistence type="inferred from homology"/>
<comment type="similarity">
    <text evidence="1">Belongs to the RutC family.</text>
</comment>
<evidence type="ECO:0000313" key="3">
    <source>
        <dbReference type="Proteomes" id="UP000309992"/>
    </source>
</evidence>
<gene>
    <name evidence="2" type="ORF">FCN18_01010</name>
</gene>
<comment type="caution">
    <text evidence="2">The sequence shown here is derived from an EMBL/GenBank/DDBJ whole genome shotgun (WGS) entry which is preliminary data.</text>
</comment>
<sequence length="149" mass="15356">MRGPNSVAAADSVPTVTAAVRLIRSARLSSVAEYAYASAVSLKADRLIFAAGACPLDAEGNTVAPGDFAGQARQVMDNLEIALAEAGAKLGDVVKTTVYVASARQPDLVAAWEVVRDRFGEHDAPSTLLGVAALGYDDQLVEVEAVAAV</sequence>
<protein>
    <submittedName>
        <fullName evidence="2">RidA family protein</fullName>
    </submittedName>
</protein>
<dbReference type="InterPro" id="IPR006175">
    <property type="entry name" value="YjgF/YER057c/UK114"/>
</dbReference>
<dbReference type="Pfam" id="PF01042">
    <property type="entry name" value="Ribonuc_L-PSP"/>
    <property type="match status" value="1"/>
</dbReference>
<dbReference type="PANTHER" id="PTHR11803:SF58">
    <property type="entry name" value="PROTEIN HMF1-RELATED"/>
    <property type="match status" value="1"/>
</dbReference>
<dbReference type="Proteomes" id="UP000309992">
    <property type="component" value="Unassembled WGS sequence"/>
</dbReference>
<dbReference type="SUPFAM" id="SSF55298">
    <property type="entry name" value="YjgF-like"/>
    <property type="match status" value="1"/>
</dbReference>
<dbReference type="CDD" id="cd00448">
    <property type="entry name" value="YjgF_YER057c_UK114_family"/>
    <property type="match status" value="1"/>
</dbReference>
<dbReference type="PANTHER" id="PTHR11803">
    <property type="entry name" value="2-IMINOBUTANOATE/2-IMINOPROPANOATE DEAMINASE RIDA"/>
    <property type="match status" value="1"/>
</dbReference>
<evidence type="ECO:0000256" key="1">
    <source>
        <dbReference type="ARBA" id="ARBA00010552"/>
    </source>
</evidence>
<organism evidence="2 3">
    <name type="scientific">Prauserella endophytica</name>
    <dbReference type="NCBI Taxonomy" id="1592324"/>
    <lineage>
        <taxon>Bacteria</taxon>
        <taxon>Bacillati</taxon>
        <taxon>Actinomycetota</taxon>
        <taxon>Actinomycetes</taxon>
        <taxon>Pseudonocardiales</taxon>
        <taxon>Pseudonocardiaceae</taxon>
        <taxon>Prauserella</taxon>
        <taxon>Prauserella coralliicola group</taxon>
    </lineage>
</organism>
<reference evidence="2 3" key="1">
    <citation type="journal article" date="2015" name="Antonie Van Leeuwenhoek">
        <title>Prauserella endophytica sp. nov., an endophytic actinobacterium isolated from Tamarix taklamakanensis.</title>
        <authorList>
            <person name="Liu J.M."/>
            <person name="Habden X."/>
            <person name="Guo L."/>
            <person name="Tuo L."/>
            <person name="Jiang Z.K."/>
            <person name="Liu S.W."/>
            <person name="Liu X.F."/>
            <person name="Chen L."/>
            <person name="Li R.F."/>
            <person name="Zhang Y.Q."/>
            <person name="Sun C.H."/>
        </authorList>
    </citation>
    <scope>NUCLEOTIDE SEQUENCE [LARGE SCALE GENOMIC DNA]</scope>
    <source>
        <strain evidence="2 3">CGMCC 4.7182</strain>
    </source>
</reference>
<dbReference type="EMBL" id="SWMS01000001">
    <property type="protein sequence ID" value="TKG73203.1"/>
    <property type="molecule type" value="Genomic_DNA"/>
</dbReference>
<evidence type="ECO:0000313" key="2">
    <source>
        <dbReference type="EMBL" id="TKG73203.1"/>
    </source>
</evidence>
<dbReference type="Gene3D" id="3.30.1330.40">
    <property type="entry name" value="RutC-like"/>
    <property type="match status" value="1"/>
</dbReference>
<dbReference type="InterPro" id="IPR035959">
    <property type="entry name" value="RutC-like_sf"/>
</dbReference>